<comment type="caution">
    <text evidence="1">The sequence shown here is derived from an EMBL/GenBank/DDBJ whole genome shotgun (WGS) entry which is preliminary data.</text>
</comment>
<gene>
    <name evidence="1" type="ORF">QAD02_008529</name>
</gene>
<keyword evidence="2" id="KW-1185">Reference proteome</keyword>
<protein>
    <submittedName>
        <fullName evidence="1">Uncharacterized protein</fullName>
    </submittedName>
</protein>
<name>A0ACC2N947_9HYME</name>
<dbReference type="Proteomes" id="UP001239111">
    <property type="component" value="Chromosome 4"/>
</dbReference>
<evidence type="ECO:0000313" key="2">
    <source>
        <dbReference type="Proteomes" id="UP001239111"/>
    </source>
</evidence>
<sequence length="1882" mass="207477">MTVEEESLSSLDSDSLRVEPLGHDRKNSAYWYFYGTRLYREDYIDSSDFVSKKQKARPKDKIRTRGRSTLATEKEEEEEEGENCEPYQSKDNERDSIWQVICFTPQDWDRLVEKFKDSECAIERKLYRTLSRDFMPEIPKLFDLKEKQQRRKLLQRARAHSIHNSDCEGEFHEITMVKSKVKSKSSKGSKKSQSSKNTKVEEDLPPPPVQKKGRQTNNSLACADGQILIDTCDEIRSNDVKKSSGKHNSTSSAGYGYGYKFGIEEEEQQVGMHKVLKILKDHEDAWPFTDPVDEQYAPRYYSVVRRPMDLTTMEDKLEEGSYKNVSQFKKDFHLIIDNCKQYNGSENEYTEMAMTLKDVFDRAVDRYLESEQSDDGSLSDDSRKETNSSPFKNKTPPSAVRHSQRHKHPRKLSKKIKPINKLSKKKSRQRVNEESEKEDSDSETKVVKIKDKKNKKKSKKCKVEVKEEEESEEREDEDDEQENEGAILNERNVIKAKRQKSGDKEQTLSKSKRLSVKEEVKKDSTRLSKKSKKQNGPDKDSRPAKEMKENRKRKDDFEEDCDLVSIPKSKSKKIEKKEKKEKKENKGLDVLIERVKKSKMKKEEPLDTSFEEDGNHVTPEKKKKNRKMVKEKKELSSKRCDKEKNKKSKRKTDECVKNGRLKKKEDEYDFNECFQSETKPPIKKIESSITKKDIESLDSLKDRISEKRREEKLKSEEKKKKHSKVDGVHGISKKVPSNGNSYHHSIDKLGHKNSKSKKLNKEEKSDESKSQNQDESEPKKIKTSSSKQTKGSAKGDPTMLALNQATEQTLNDMNKWLDDTPRLPESSSVCGGSSLQTSTSSDHTTITASRSKQQQSTANTSSANSHSTINSNVGDASRKRPSSTKLIAPLRAKKVQRTIDRLQPGKSKGNLLSKKPALLLGSSGGGETSPGASTSSSSSLAHQPGNGTGSDVLGADKAEKKEPSRSGGASGGDGAKLEGPKLSLGTVLKNVDSIQLCKSLVSSPNAASLSNDEDEDAVTGDPISTTSNSTSHDTHRRRRQQQQQRPLKQHVGSARRSALDTDASNAAGDEKPDADEAHKPKSATPNLSAWFKAFGAPKSKKKEEEEESSGTATAAAAAASSPASAASGKKEEPSPLLSNDPAGSCRQRRMSTGGSSVSESVSSFSQESPPSRTGRSPQQPQPQQSTPSSTVMLSPVMEQQQQLQMRGAGFYQDALSTGSSPYNSPYYTTPPRYSAQLPPTPSPQHHPLSPAYPSSFEPVAPGQQQGLYAQSAAFHKPSPQQQQSPQPEQAYPGSSSTQATAAQGQSPVYPQQSPQSLQSSPYPQQSPQAASYSQPSPQSQPPTPGYSQPSPQTPASNYSQPSPSQLQQHSPYSQSSPQPPPSYSQPSPGQSQQHSPYSQVSPRPPSSTYSQPSPQPPNYSAQTPSPYSQPDLVIAQPSPRGYSQTSPQQPPPSYSQSSPQTPSPYSAQPSPQHQPPTYSHPSPQTPPSYSQPSPQSSQPQPSAFSKSSDDYGKSSFVGKSGYLSQSGTPAPLAKPTATKEKPIQQQTIEQQHLTTLNQQVYHTGVPSSQYPSAYPSNVFSTADRVTNPIAGEPMASRTLGTSRLPGSETQQLGQQRQLNQEQQSQLLSFQQNLASHEPLYPGGFQASSYPMPNPACRPAVYPGYFDTSKSSANGSPSPGGGSLAPAKKRTYNEISASTDAQAQAQRASQDQYSFDSLMALAHSQPDVSVPVSNQFDNAFASSLADSNPAYARLQLGLVGRSAKETQQLLSIPRLGVKPDPLVAYARASTPGQPELNLLQSLQNVGAKNSGMLPVPRAAVAAARNYPGHPFLHSGQRPNPYGPPVAPYVSPHGTMSNMDPAAYQQYLHSLYALQPHSHRPAWL</sequence>
<accession>A0ACC2N947</accession>
<dbReference type="EMBL" id="CM056744">
    <property type="protein sequence ID" value="KAJ8666867.1"/>
    <property type="molecule type" value="Genomic_DNA"/>
</dbReference>
<proteinExistence type="predicted"/>
<evidence type="ECO:0000313" key="1">
    <source>
        <dbReference type="EMBL" id="KAJ8666867.1"/>
    </source>
</evidence>
<organism evidence="1 2">
    <name type="scientific">Eretmocerus hayati</name>
    <dbReference type="NCBI Taxonomy" id="131215"/>
    <lineage>
        <taxon>Eukaryota</taxon>
        <taxon>Metazoa</taxon>
        <taxon>Ecdysozoa</taxon>
        <taxon>Arthropoda</taxon>
        <taxon>Hexapoda</taxon>
        <taxon>Insecta</taxon>
        <taxon>Pterygota</taxon>
        <taxon>Neoptera</taxon>
        <taxon>Endopterygota</taxon>
        <taxon>Hymenoptera</taxon>
        <taxon>Apocrita</taxon>
        <taxon>Proctotrupomorpha</taxon>
        <taxon>Chalcidoidea</taxon>
        <taxon>Aphelinidae</taxon>
        <taxon>Aphelininae</taxon>
        <taxon>Eretmocerus</taxon>
    </lineage>
</organism>
<reference evidence="1" key="1">
    <citation type="submission" date="2023-04" db="EMBL/GenBank/DDBJ databases">
        <title>A chromosome-level genome assembly of the parasitoid wasp Eretmocerus hayati.</title>
        <authorList>
            <person name="Zhong Y."/>
            <person name="Liu S."/>
            <person name="Liu Y."/>
        </authorList>
    </citation>
    <scope>NUCLEOTIDE SEQUENCE</scope>
    <source>
        <strain evidence="1">ZJU_SS_LIU_2023</strain>
    </source>
</reference>